<dbReference type="Pfam" id="PF00186">
    <property type="entry name" value="DHFR_1"/>
    <property type="match status" value="1"/>
</dbReference>
<dbReference type="PANTHER" id="PTHR48069:SF3">
    <property type="entry name" value="DIHYDROFOLATE REDUCTASE"/>
    <property type="match status" value="1"/>
</dbReference>
<organism evidence="8 9">
    <name type="scientific">Pochonia chlamydosporia 170</name>
    <dbReference type="NCBI Taxonomy" id="1380566"/>
    <lineage>
        <taxon>Eukaryota</taxon>
        <taxon>Fungi</taxon>
        <taxon>Dikarya</taxon>
        <taxon>Ascomycota</taxon>
        <taxon>Pezizomycotina</taxon>
        <taxon>Sordariomycetes</taxon>
        <taxon>Hypocreomycetidae</taxon>
        <taxon>Hypocreales</taxon>
        <taxon>Clavicipitaceae</taxon>
        <taxon>Pochonia</taxon>
    </lineage>
</organism>
<keyword evidence="5" id="KW-0521">NADP</keyword>
<dbReference type="GO" id="GO:0046452">
    <property type="term" value="P:dihydrofolate metabolic process"/>
    <property type="evidence" value="ECO:0007669"/>
    <property type="project" value="TreeGrafter"/>
</dbReference>
<dbReference type="KEGG" id="pchm:VFPPC_09389"/>
<sequence>MSQEQASATIIVAATKSMGMSYKRHLPWPKLKRENGYFEATTTRRLSPEAMNAVIFGYNTWDKTPTKRYADRINVVVTRCPEKVAPRLQGDVRKEPLHVATSLEDAMRLLADTYRGPSSASSSSSSDDGSLPALGRVFIIGGADLCREALQLPWVDRLLLTRVEADVEVDTFFPLQIDGCGNGDWERQSGGDFCAWAGPDAPVGMQNEGGIEWEAYMFRRRLR</sequence>
<gene>
    <name evidence="8" type="ORF">VFPPC_09389</name>
</gene>
<keyword evidence="4" id="KW-0554">One-carbon metabolism</keyword>
<comment type="caution">
    <text evidence="8">The sequence shown here is derived from an EMBL/GenBank/DDBJ whole genome shotgun (WGS) entry which is preliminary data.</text>
</comment>
<dbReference type="GO" id="GO:0046655">
    <property type="term" value="P:folic acid metabolic process"/>
    <property type="evidence" value="ECO:0007669"/>
    <property type="project" value="TreeGrafter"/>
</dbReference>
<dbReference type="InterPro" id="IPR024072">
    <property type="entry name" value="DHFR-like_dom_sf"/>
</dbReference>
<evidence type="ECO:0000256" key="1">
    <source>
        <dbReference type="ARBA" id="ARBA00004903"/>
    </source>
</evidence>
<name>A0A179F812_METCM</name>
<dbReference type="GO" id="GO:0050661">
    <property type="term" value="F:NADP binding"/>
    <property type="evidence" value="ECO:0007669"/>
    <property type="project" value="InterPro"/>
</dbReference>
<dbReference type="GeneID" id="28851925"/>
<evidence type="ECO:0000313" key="9">
    <source>
        <dbReference type="Proteomes" id="UP000078397"/>
    </source>
</evidence>
<accession>A0A179F812</accession>
<protein>
    <recommendedName>
        <fullName evidence="3">Dihydrofolate reductase</fullName>
        <ecNumber evidence="2">1.5.1.3</ecNumber>
    </recommendedName>
</protein>
<evidence type="ECO:0000256" key="3">
    <source>
        <dbReference type="ARBA" id="ARBA00018886"/>
    </source>
</evidence>
<evidence type="ECO:0000313" key="8">
    <source>
        <dbReference type="EMBL" id="OAQ61566.1"/>
    </source>
</evidence>
<dbReference type="RefSeq" id="XP_018139270.1">
    <property type="nucleotide sequence ID" value="XM_018287931.1"/>
</dbReference>
<evidence type="ECO:0000259" key="7">
    <source>
        <dbReference type="PROSITE" id="PS51330"/>
    </source>
</evidence>
<dbReference type="PROSITE" id="PS51330">
    <property type="entry name" value="DHFR_2"/>
    <property type="match status" value="1"/>
</dbReference>
<dbReference type="SUPFAM" id="SSF53597">
    <property type="entry name" value="Dihydrofolate reductase-like"/>
    <property type="match status" value="1"/>
</dbReference>
<keyword evidence="9" id="KW-1185">Reference proteome</keyword>
<dbReference type="InterPro" id="IPR012259">
    <property type="entry name" value="DHFR"/>
</dbReference>
<keyword evidence="6" id="KW-0560">Oxidoreductase</keyword>
<dbReference type="OrthoDB" id="414698at2759"/>
<dbReference type="Gene3D" id="3.40.430.10">
    <property type="entry name" value="Dihydrofolate Reductase, subunit A"/>
    <property type="match status" value="1"/>
</dbReference>
<evidence type="ECO:0000256" key="4">
    <source>
        <dbReference type="ARBA" id="ARBA00022563"/>
    </source>
</evidence>
<feature type="domain" description="DHFR" evidence="7">
    <location>
        <begin position="7"/>
        <end position="220"/>
    </location>
</feature>
<proteinExistence type="predicted"/>
<evidence type="ECO:0000256" key="2">
    <source>
        <dbReference type="ARBA" id="ARBA00012856"/>
    </source>
</evidence>
<dbReference type="GO" id="GO:0006730">
    <property type="term" value="P:one-carbon metabolic process"/>
    <property type="evidence" value="ECO:0007669"/>
    <property type="project" value="UniProtKB-KW"/>
</dbReference>
<dbReference type="InterPro" id="IPR001796">
    <property type="entry name" value="DHFR_dom"/>
</dbReference>
<dbReference type="EMBL" id="LSBJ02000007">
    <property type="protein sequence ID" value="OAQ61566.1"/>
    <property type="molecule type" value="Genomic_DNA"/>
</dbReference>
<comment type="pathway">
    <text evidence="1">Cofactor biosynthesis; tetrahydrofolate biosynthesis; 5,6,7,8-tetrahydrofolate from 7,8-dihydrofolate: step 1/1.</text>
</comment>
<dbReference type="AlphaFoldDB" id="A0A179F812"/>
<dbReference type="PANTHER" id="PTHR48069">
    <property type="entry name" value="DIHYDROFOLATE REDUCTASE"/>
    <property type="match status" value="1"/>
</dbReference>
<dbReference type="GO" id="GO:0046654">
    <property type="term" value="P:tetrahydrofolate biosynthetic process"/>
    <property type="evidence" value="ECO:0007669"/>
    <property type="project" value="InterPro"/>
</dbReference>
<reference evidence="8 9" key="1">
    <citation type="journal article" date="2016" name="PLoS Pathog.">
        <title>Biosynthesis of antibiotic leucinostatins in bio-control fungus Purpureocillium lilacinum and their inhibition on phytophthora revealed by genome mining.</title>
        <authorList>
            <person name="Wang G."/>
            <person name="Liu Z."/>
            <person name="Lin R."/>
            <person name="Li E."/>
            <person name="Mao Z."/>
            <person name="Ling J."/>
            <person name="Yang Y."/>
            <person name="Yin W.B."/>
            <person name="Xie B."/>
        </authorList>
    </citation>
    <scope>NUCLEOTIDE SEQUENCE [LARGE SCALE GENOMIC DNA]</scope>
    <source>
        <strain evidence="8">170</strain>
    </source>
</reference>
<dbReference type="GO" id="GO:0004146">
    <property type="term" value="F:dihydrofolate reductase activity"/>
    <property type="evidence" value="ECO:0007669"/>
    <property type="project" value="UniProtKB-EC"/>
</dbReference>
<evidence type="ECO:0000256" key="5">
    <source>
        <dbReference type="ARBA" id="ARBA00022857"/>
    </source>
</evidence>
<dbReference type="GO" id="GO:0005739">
    <property type="term" value="C:mitochondrion"/>
    <property type="evidence" value="ECO:0007669"/>
    <property type="project" value="TreeGrafter"/>
</dbReference>
<dbReference type="STRING" id="1380566.A0A179F812"/>
<dbReference type="CDD" id="cd00209">
    <property type="entry name" value="DHFR"/>
    <property type="match status" value="1"/>
</dbReference>
<dbReference type="Proteomes" id="UP000078397">
    <property type="component" value="Unassembled WGS sequence"/>
</dbReference>
<dbReference type="EC" id="1.5.1.3" evidence="2"/>
<evidence type="ECO:0000256" key="6">
    <source>
        <dbReference type="ARBA" id="ARBA00023002"/>
    </source>
</evidence>